<reference evidence="11" key="2">
    <citation type="submission" date="2019-04" db="EMBL/GenBank/DDBJ databases">
        <authorList>
            <person name="Howe K."/>
            <person name="Paulini M."/>
            <person name="Williams G."/>
        </authorList>
    </citation>
    <scope>NUCLEOTIDE SEQUENCE [LARGE SCALE GENOMIC DNA]</scope>
    <source>
        <strain evidence="11">FR3</strain>
    </source>
</reference>
<keyword evidence="5 9" id="KW-0732">Signal</keyword>
<accession>A0A4E9F8V0</accession>
<evidence type="ECO:0000313" key="13">
    <source>
        <dbReference type="WBParaSite" id="Bm4833.1"/>
    </source>
</evidence>
<evidence type="ECO:0000313" key="12">
    <source>
        <dbReference type="Proteomes" id="UP000006672"/>
    </source>
</evidence>
<organism evidence="11">
    <name type="scientific">Brugia malayi</name>
    <name type="common">Filarial nematode worm</name>
    <dbReference type="NCBI Taxonomy" id="6279"/>
    <lineage>
        <taxon>Eukaryota</taxon>
        <taxon>Metazoa</taxon>
        <taxon>Ecdysozoa</taxon>
        <taxon>Nematoda</taxon>
        <taxon>Chromadorea</taxon>
        <taxon>Rhabditida</taxon>
        <taxon>Spirurina</taxon>
        <taxon>Spiruromorpha</taxon>
        <taxon>Filarioidea</taxon>
        <taxon>Onchocercidae</taxon>
        <taxon>Brugia</taxon>
    </lineage>
</organism>
<dbReference type="KEGG" id="bmy:BM_BM4833"/>
<reference evidence="12" key="1">
    <citation type="journal article" date="2007" name="Science">
        <title>Draft genome of the filarial nematode parasite Brugia malayi.</title>
        <authorList>
            <person name="Ghedin E."/>
            <person name="Wang S."/>
            <person name="Spiro D."/>
            <person name="Caler E."/>
            <person name="Zhao Q."/>
            <person name="Crabtree J."/>
            <person name="Allen J.E."/>
            <person name="Delcher A.L."/>
            <person name="Guiliano D.B."/>
            <person name="Miranda-Saavedra D."/>
            <person name="Angiuoli S.V."/>
            <person name="Creasy T."/>
            <person name="Amedeo P."/>
            <person name="Haas B."/>
            <person name="El-Sayed N.M."/>
            <person name="Wortman J.R."/>
            <person name="Feldblyum T."/>
            <person name="Tallon L."/>
            <person name="Schatz M."/>
            <person name="Shumway M."/>
            <person name="Koo H."/>
            <person name="Salzberg S.L."/>
            <person name="Schobel S."/>
            <person name="Pertea M."/>
            <person name="Pop M."/>
            <person name="White O."/>
            <person name="Barton G.J."/>
            <person name="Carlow C.K."/>
            <person name="Crawford M.J."/>
            <person name="Daub J."/>
            <person name="Dimmic M.W."/>
            <person name="Estes C.F."/>
            <person name="Foster J.M."/>
            <person name="Ganatra M."/>
            <person name="Gregory W.F."/>
            <person name="Johnson N.M."/>
            <person name="Jin J."/>
            <person name="Komuniecki R."/>
            <person name="Korf I."/>
            <person name="Kumar S."/>
            <person name="Laney S."/>
            <person name="Li B.W."/>
            <person name="Li W."/>
            <person name="Lindblom T.H."/>
            <person name="Lustigman S."/>
            <person name="Ma D."/>
            <person name="Maina C.V."/>
            <person name="Martin D.M."/>
            <person name="McCarter J.P."/>
            <person name="McReynolds L."/>
            <person name="Mitreva M."/>
            <person name="Nutman T.B."/>
            <person name="Parkinson J."/>
            <person name="Peregrin-Alvarez J.M."/>
            <person name="Poole C."/>
            <person name="Ren Q."/>
            <person name="Saunders L."/>
            <person name="Sluder A.E."/>
            <person name="Smith K."/>
            <person name="Stanke M."/>
            <person name="Unnasch T.R."/>
            <person name="Ware J."/>
            <person name="Wei A.D."/>
            <person name="Weil G."/>
            <person name="Williams D.J."/>
            <person name="Zhang Y."/>
            <person name="Williams S.A."/>
            <person name="Fraser-Liggett C."/>
            <person name="Slatko B."/>
            <person name="Blaxter M.L."/>
            <person name="Scott A.L."/>
        </authorList>
    </citation>
    <scope>NUCLEOTIDE SEQUENCE</scope>
    <source>
        <strain evidence="12">FR3</strain>
    </source>
</reference>
<dbReference type="Proteomes" id="UP000006672">
    <property type="component" value="Unassembled WGS sequence"/>
</dbReference>
<evidence type="ECO:0000256" key="4">
    <source>
        <dbReference type="ARBA" id="ARBA00022692"/>
    </source>
</evidence>
<dbReference type="InterPro" id="IPR057475">
    <property type="entry name" value="CUT_C"/>
</dbReference>
<dbReference type="PROSITE" id="PS51034">
    <property type="entry name" value="ZP_2"/>
    <property type="match status" value="1"/>
</dbReference>
<dbReference type="WBParaSite" id="Bm4833.1">
    <property type="protein sequence ID" value="Bm4833.1"/>
    <property type="gene ID" value="WBGene00225094"/>
</dbReference>
<keyword evidence="2" id="KW-0193">Cuticle</keyword>
<sequence>MLTALFVSVIVSLIVTSVRATASVFNNAIQDQPEVECGQGTIAVRVRTTSKKPSYIFAKGHFHKDGCHFKQTDHATFHFEQCDVNRKREVNPRGMAYSFTVIVQLHPLFITKVDRAYNVRCFYMEENKEVDAELKVSDLTTSMLESGHAMPQCSYTLHRDSPNGPVLRYGRVGDIVFHVWDCPSDVYAMLIHSCYILDGKGGEHQVINENGCSTDDFIIPQLTYSNELTRSFAGASVVNLPDRESIYFSCQVKLCFKKGDYCTNVTPPRCDDQIFIPTNSKNEANHIEDELQSDQLLYTTTGPLATSNTVRIVQGTLPDVTISPSSKNSSEFQTLSTTSLFTDRITATVKLSDAKSSEIFLDEIPKQNKFSKFRIQQNESNKEFSYDIEGSGENENLLNVTNERSIAIPDIVLTNVGSSTKILETTMITITTTTTTTTTATTMPTTASSSSSTTTTAAMTTSGIEIIKEINSTRGRRTISENNYNIVDLDVATQQLKILEEGFDLPEQLTRSNLIKDHNEENVCIPVLSMWILSAFSLLSISIAIATIIYSKLSSRKMALFYHY</sequence>
<dbReference type="InterPro" id="IPR001507">
    <property type="entry name" value="ZP_dom"/>
</dbReference>
<feature type="signal peptide" evidence="9">
    <location>
        <begin position="1"/>
        <end position="20"/>
    </location>
</feature>
<feature type="transmembrane region" description="Helical" evidence="8">
    <location>
        <begin position="528"/>
        <end position="550"/>
    </location>
</feature>
<dbReference type="GeneID" id="6105596"/>
<dbReference type="OrthoDB" id="6139674at2759"/>
<evidence type="ECO:0000259" key="10">
    <source>
        <dbReference type="PROSITE" id="PS51034"/>
    </source>
</evidence>
<dbReference type="GO" id="GO:0042302">
    <property type="term" value="F:structural constituent of cuticle"/>
    <property type="evidence" value="ECO:0007669"/>
    <property type="project" value="UniProtKB-KW"/>
</dbReference>
<dbReference type="Pfam" id="PF25301">
    <property type="entry name" value="CUT_C"/>
    <property type="match status" value="1"/>
</dbReference>
<evidence type="ECO:0000256" key="6">
    <source>
        <dbReference type="ARBA" id="ARBA00022989"/>
    </source>
</evidence>
<evidence type="ECO:0000256" key="3">
    <source>
        <dbReference type="ARBA" id="ARBA00022475"/>
    </source>
</evidence>
<proteinExistence type="predicted"/>
<dbReference type="CTD" id="6105596"/>
<dbReference type="AlphaFoldDB" id="A0A4E9F8V0"/>
<keyword evidence="4 8" id="KW-0812">Transmembrane</keyword>
<accession>A0A8L7T7N6</accession>
<keyword evidence="6 8" id="KW-1133">Transmembrane helix</keyword>
<dbReference type="GO" id="GO:0005886">
    <property type="term" value="C:plasma membrane"/>
    <property type="evidence" value="ECO:0007669"/>
    <property type="project" value="UniProtKB-SubCell"/>
</dbReference>
<name>A0A4E9F8V0_BRUMA</name>
<evidence type="ECO:0000256" key="8">
    <source>
        <dbReference type="SAM" id="Phobius"/>
    </source>
</evidence>
<dbReference type="RefSeq" id="XP_042934160.1">
    <property type="nucleotide sequence ID" value="XM_043078226.1"/>
</dbReference>
<reference evidence="13" key="3">
    <citation type="submission" date="2022-04" db="UniProtKB">
        <authorList>
            <consortium name="WormBaseParasite"/>
        </authorList>
    </citation>
    <scope>IDENTIFICATION</scope>
</reference>
<dbReference type="SMART" id="SM00241">
    <property type="entry name" value="ZP"/>
    <property type="match status" value="1"/>
</dbReference>
<evidence type="ECO:0000256" key="5">
    <source>
        <dbReference type="ARBA" id="ARBA00022729"/>
    </source>
</evidence>
<evidence type="ECO:0000256" key="7">
    <source>
        <dbReference type="ARBA" id="ARBA00023136"/>
    </source>
</evidence>
<gene>
    <name evidence="11" type="primary">Bma-cutl-16</name>
    <name evidence="11" type="ORF">BM_BM4833</name>
</gene>
<dbReference type="EMBL" id="CAAKNF010000193">
    <property type="protein sequence ID" value="VIO93240.1"/>
    <property type="molecule type" value="Genomic_DNA"/>
</dbReference>
<comment type="subcellular location">
    <subcellularLocation>
        <location evidence="1">Cell membrane</location>
        <topology evidence="1">Single-pass type I membrane protein</topology>
    </subcellularLocation>
</comment>
<evidence type="ECO:0000256" key="9">
    <source>
        <dbReference type="SAM" id="SignalP"/>
    </source>
</evidence>
<dbReference type="PANTHER" id="PTHR22907:SF23">
    <property type="entry name" value="ZP DOMAIN-CONTAINING PROTEIN"/>
    <property type="match status" value="1"/>
</dbReference>
<evidence type="ECO:0000256" key="2">
    <source>
        <dbReference type="ARBA" id="ARBA00022460"/>
    </source>
</evidence>
<protein>
    <submittedName>
        <fullName evidence="11 13">Cuticlin 1, putative</fullName>
    </submittedName>
</protein>
<dbReference type="InterPro" id="IPR056953">
    <property type="entry name" value="CUT_N"/>
</dbReference>
<dbReference type="InterPro" id="IPR051962">
    <property type="entry name" value="Cuticlin"/>
</dbReference>
<keyword evidence="7 8" id="KW-0472">Membrane</keyword>
<feature type="domain" description="ZP" evidence="10">
    <location>
        <begin position="36"/>
        <end position="269"/>
    </location>
</feature>
<keyword evidence="12" id="KW-1185">Reference proteome</keyword>
<keyword evidence="3" id="KW-1003">Cell membrane</keyword>
<dbReference type="PANTHER" id="PTHR22907">
    <property type="entry name" value="GH04558P"/>
    <property type="match status" value="1"/>
</dbReference>
<evidence type="ECO:0000313" key="11">
    <source>
        <dbReference type="EMBL" id="VIO93240.1"/>
    </source>
</evidence>
<evidence type="ECO:0000256" key="1">
    <source>
        <dbReference type="ARBA" id="ARBA00004251"/>
    </source>
</evidence>
<feature type="chain" id="PRO_5023935144" evidence="9">
    <location>
        <begin position="21"/>
        <end position="564"/>
    </location>
</feature>
<dbReference type="Pfam" id="PF25057">
    <property type="entry name" value="CUT_N"/>
    <property type="match status" value="1"/>
</dbReference>